<evidence type="ECO:0000313" key="1">
    <source>
        <dbReference type="EMBL" id="AIA64101.1"/>
    </source>
</evidence>
<name>A0A060AEY5_9CAUD</name>
<dbReference type="OrthoDB" id="33288at10239"/>
<accession>A0A060AEY5</accession>
<dbReference type="RefSeq" id="YP_009042580.1">
    <property type="nucleotide sequence ID" value="NC_024355.1"/>
</dbReference>
<protein>
    <submittedName>
        <fullName evidence="1">Uncharacterized protein</fullName>
    </submittedName>
</protein>
<organism evidence="1 2">
    <name type="scientific">Staphylococcus phage 6ec</name>
    <dbReference type="NCBI Taxonomy" id="1500386"/>
    <lineage>
        <taxon>Viruses</taxon>
        <taxon>Duplodnaviria</taxon>
        <taxon>Heunggongvirae</taxon>
        <taxon>Uroviricota</taxon>
        <taxon>Caudoviricetes</taxon>
        <taxon>Sextaecvirus</taxon>
        <taxon>Sextaecvirus sextaec</taxon>
    </lineage>
</organism>
<reference evidence="1 2" key="1">
    <citation type="journal article" date="2014" name="Genome Announc.">
        <title>Complete Genome Sequence of a Staphylococcus epidermidis Bacteriophage Isolated from the Anterior Nares of Humans.</title>
        <authorList>
            <person name="Aswani V.H."/>
            <person name="Tremblay D.M."/>
            <person name="Moineau S."/>
            <person name="Shukla S.K."/>
        </authorList>
    </citation>
    <scope>NUCLEOTIDE SEQUENCE [LARGE SCALE GENOMIC DNA]</scope>
</reference>
<dbReference type="Proteomes" id="UP000026999">
    <property type="component" value="Segment"/>
</dbReference>
<gene>
    <name evidence="1" type="ORF">PHAGE6E_75</name>
</gene>
<sequence>MLFLLIGLLLIVIALVLMYVYHSDIMKNKVDNVVNKKEEVSREYMYKEIGKQLEKIFPNYSFDENNTKLKLSKFTYNISDEYKVSAYIDFSYTGFFGVITITTCNKKYDLHYSYTKTLSKNELYKKEFKETVPFIIKDIQNSIHSLNKNIDTFNDTRQKISKYINNDELLSTHFKYSNIPFVISLFILSDELKILLLTENDYNNFLSLNVNFSKGRAISLDRMSFYSAIPNYKVVNNNNILEKIESYTNELLYDLSNFQDAFDSITKIPINGYILQEKSLKVHDDYSLEFDYVRKNNVYHFIIKPFRKTYSFRKNNLNKVESSFADFSHLMSEIDEILNKSKEIIPFDVENTPTLTYNNLEGKLEVQKPSYKNPTEFLKHP</sequence>
<dbReference type="EMBL" id="KJ804259">
    <property type="protein sequence ID" value="AIA64101.1"/>
    <property type="molecule type" value="Genomic_DNA"/>
</dbReference>
<proteinExistence type="predicted"/>
<evidence type="ECO:0000313" key="2">
    <source>
        <dbReference type="Proteomes" id="UP000026999"/>
    </source>
</evidence>
<keyword evidence="2" id="KW-1185">Reference proteome</keyword>
<dbReference type="GeneID" id="19685817"/>
<dbReference type="KEGG" id="vg:19685817"/>